<dbReference type="OrthoDB" id="1524817at2"/>
<reference evidence="1 2" key="1">
    <citation type="submission" date="2018-01" db="EMBL/GenBank/DDBJ databases">
        <title>Cryobacterium sp. nov., from glaciers in China.</title>
        <authorList>
            <person name="Liu Q."/>
            <person name="Xin Y.-H."/>
        </authorList>
    </citation>
    <scope>NUCLEOTIDE SEQUENCE [LARGE SCALE GENOMIC DNA]</scope>
    <source>
        <strain evidence="1 2">TMB1-8</strain>
    </source>
</reference>
<name>A0A2S3Z5J5_9MICO</name>
<evidence type="ECO:0000313" key="2">
    <source>
        <dbReference type="Proteomes" id="UP000237104"/>
    </source>
</evidence>
<dbReference type="RefSeq" id="WP_103432596.1">
    <property type="nucleotide sequence ID" value="NZ_PPXF01000067.1"/>
</dbReference>
<organism evidence="1 2">
    <name type="scientific">Cryobacterium zongtaii</name>
    <dbReference type="NCBI Taxonomy" id="1259217"/>
    <lineage>
        <taxon>Bacteria</taxon>
        <taxon>Bacillati</taxon>
        <taxon>Actinomycetota</taxon>
        <taxon>Actinomycetes</taxon>
        <taxon>Micrococcales</taxon>
        <taxon>Microbacteriaceae</taxon>
        <taxon>Cryobacterium</taxon>
    </lineage>
</organism>
<accession>A0A2S3Z5J5</accession>
<dbReference type="AlphaFoldDB" id="A0A2S3Z5J5"/>
<sequence length="97" mass="10921">MTFKLRFTPEAKSILVGLKTPSGAAKLKKVNKALGFLQTDPFYPSLQSHKYSSLKGTKGEEVFDSYVENHTPAAWRIFWHYGPQADELTILTITPHP</sequence>
<dbReference type="EMBL" id="PPXF01000067">
    <property type="protein sequence ID" value="POH59153.1"/>
    <property type="molecule type" value="Genomic_DNA"/>
</dbReference>
<comment type="caution">
    <text evidence="1">The sequence shown here is derived from an EMBL/GenBank/DDBJ whole genome shotgun (WGS) entry which is preliminary data.</text>
</comment>
<gene>
    <name evidence="1" type="ORF">C3B59_18235</name>
</gene>
<evidence type="ECO:0008006" key="3">
    <source>
        <dbReference type="Google" id="ProtNLM"/>
    </source>
</evidence>
<protein>
    <recommendedName>
        <fullName evidence="3">Type II toxin-antitoxin system RelE/ParE family toxin</fullName>
    </recommendedName>
</protein>
<dbReference type="Proteomes" id="UP000237104">
    <property type="component" value="Unassembled WGS sequence"/>
</dbReference>
<evidence type="ECO:0000313" key="1">
    <source>
        <dbReference type="EMBL" id="POH59153.1"/>
    </source>
</evidence>
<proteinExistence type="predicted"/>